<keyword evidence="4" id="KW-0472">Membrane</keyword>
<dbReference type="InterPro" id="IPR011990">
    <property type="entry name" value="TPR-like_helical_dom_sf"/>
</dbReference>
<dbReference type="PANTHER" id="PTHR45586">
    <property type="entry name" value="TPR REPEAT-CONTAINING PROTEIN PA4667"/>
    <property type="match status" value="1"/>
</dbReference>
<dbReference type="Proteomes" id="UP000664417">
    <property type="component" value="Unassembled WGS sequence"/>
</dbReference>
<dbReference type="PANTHER" id="PTHR45586:SF1">
    <property type="entry name" value="LIPOPOLYSACCHARIDE ASSEMBLY PROTEIN B"/>
    <property type="match status" value="1"/>
</dbReference>
<evidence type="ECO:0000256" key="2">
    <source>
        <dbReference type="ARBA" id="ARBA00022803"/>
    </source>
</evidence>
<evidence type="ECO:0000313" key="5">
    <source>
        <dbReference type="EMBL" id="MBO1317452.1"/>
    </source>
</evidence>
<evidence type="ECO:0000313" key="6">
    <source>
        <dbReference type="Proteomes" id="UP000664417"/>
    </source>
</evidence>
<dbReference type="SUPFAM" id="SSF48452">
    <property type="entry name" value="TPR-like"/>
    <property type="match status" value="1"/>
</dbReference>
<keyword evidence="6" id="KW-1185">Reference proteome</keyword>
<evidence type="ECO:0000256" key="1">
    <source>
        <dbReference type="ARBA" id="ARBA00022737"/>
    </source>
</evidence>
<dbReference type="RefSeq" id="WP_207856688.1">
    <property type="nucleotide sequence ID" value="NZ_JAFREP010000002.1"/>
</dbReference>
<sequence length="176" mass="19975">MLQWLIPIIIFCVGAAVLYLLRGHCYIFQARGLVRRGKHRRALKWLERAVAVNRHHAEAWLLLAKTLFALERWDEATAPFRKALLLNPDKAAEIHCDLGRVLGALDDRVGAIAAIKETLRLDPRHALGFYYLGEQFFLKGEFNHAAEAVQRALDLEPGMEAAQQLRKRLDATKKSA</sequence>
<dbReference type="SMART" id="SM00028">
    <property type="entry name" value="TPR"/>
    <property type="match status" value="4"/>
</dbReference>
<dbReference type="InterPro" id="IPR051012">
    <property type="entry name" value="CellSynth/LPSAsmb/PSIAsmb"/>
</dbReference>
<accession>A0A8J7PZA0</accession>
<comment type="caution">
    <text evidence="5">The sequence shown here is derived from an EMBL/GenBank/DDBJ whole genome shotgun (WGS) entry which is preliminary data.</text>
</comment>
<proteinExistence type="predicted"/>
<dbReference type="Pfam" id="PF12895">
    <property type="entry name" value="ANAPC3"/>
    <property type="match status" value="1"/>
</dbReference>
<gene>
    <name evidence="5" type="ORF">J3U88_03200</name>
</gene>
<reference evidence="5" key="1">
    <citation type="submission" date="2021-03" db="EMBL/GenBank/DDBJ databases">
        <authorList>
            <person name="Wang G."/>
        </authorList>
    </citation>
    <scope>NUCLEOTIDE SEQUENCE</scope>
    <source>
        <strain evidence="5">KCTC 12899</strain>
    </source>
</reference>
<dbReference type="Gene3D" id="1.25.40.10">
    <property type="entry name" value="Tetratricopeptide repeat domain"/>
    <property type="match status" value="2"/>
</dbReference>
<feature type="repeat" description="TPR" evidence="3">
    <location>
        <begin position="126"/>
        <end position="159"/>
    </location>
</feature>
<keyword evidence="1" id="KW-0677">Repeat</keyword>
<feature type="repeat" description="TPR" evidence="3">
    <location>
        <begin position="92"/>
        <end position="125"/>
    </location>
</feature>
<dbReference type="Pfam" id="PF13432">
    <property type="entry name" value="TPR_16"/>
    <property type="match status" value="1"/>
</dbReference>
<evidence type="ECO:0000256" key="3">
    <source>
        <dbReference type="PROSITE-ProRule" id="PRU00339"/>
    </source>
</evidence>
<protein>
    <submittedName>
        <fullName evidence="5">Tetratricopeptide repeat protein</fullName>
    </submittedName>
</protein>
<feature type="repeat" description="TPR" evidence="3">
    <location>
        <begin position="57"/>
        <end position="90"/>
    </location>
</feature>
<organism evidence="5 6">
    <name type="scientific">Acanthopleuribacter pedis</name>
    <dbReference type="NCBI Taxonomy" id="442870"/>
    <lineage>
        <taxon>Bacteria</taxon>
        <taxon>Pseudomonadati</taxon>
        <taxon>Acidobacteriota</taxon>
        <taxon>Holophagae</taxon>
        <taxon>Acanthopleuribacterales</taxon>
        <taxon>Acanthopleuribacteraceae</taxon>
        <taxon>Acanthopleuribacter</taxon>
    </lineage>
</organism>
<keyword evidence="2 3" id="KW-0802">TPR repeat</keyword>
<feature type="transmembrane region" description="Helical" evidence="4">
    <location>
        <begin position="6"/>
        <end position="28"/>
    </location>
</feature>
<dbReference type="PROSITE" id="PS50005">
    <property type="entry name" value="TPR"/>
    <property type="match status" value="3"/>
</dbReference>
<name>A0A8J7PZA0_9BACT</name>
<dbReference type="EMBL" id="JAFREP010000002">
    <property type="protein sequence ID" value="MBO1317452.1"/>
    <property type="molecule type" value="Genomic_DNA"/>
</dbReference>
<evidence type="ECO:0000256" key="4">
    <source>
        <dbReference type="SAM" id="Phobius"/>
    </source>
</evidence>
<dbReference type="AlphaFoldDB" id="A0A8J7PZA0"/>
<dbReference type="InterPro" id="IPR019734">
    <property type="entry name" value="TPR_rpt"/>
</dbReference>
<keyword evidence="4" id="KW-0812">Transmembrane</keyword>
<keyword evidence="4" id="KW-1133">Transmembrane helix</keyword>